<dbReference type="PRINTS" id="PR00040">
    <property type="entry name" value="HTHMERR"/>
</dbReference>
<evidence type="ECO:0000259" key="4">
    <source>
        <dbReference type="PROSITE" id="PS50937"/>
    </source>
</evidence>
<dbReference type="InterPro" id="IPR009061">
    <property type="entry name" value="DNA-bd_dom_put_sf"/>
</dbReference>
<comment type="caution">
    <text evidence="5">The sequence shown here is derived from an EMBL/GenBank/DDBJ whole genome shotgun (WGS) entry which is preliminary data.</text>
</comment>
<dbReference type="Pfam" id="PF09278">
    <property type="entry name" value="MerR-DNA-bind"/>
    <property type="match status" value="1"/>
</dbReference>
<dbReference type="Proteomes" id="UP000680067">
    <property type="component" value="Unassembled WGS sequence"/>
</dbReference>
<dbReference type="GO" id="GO:0003677">
    <property type="term" value="F:DNA binding"/>
    <property type="evidence" value="ECO:0007669"/>
    <property type="project" value="UniProtKB-KW"/>
</dbReference>
<feature type="domain" description="HTH merR-type" evidence="4">
    <location>
        <begin position="1"/>
        <end position="69"/>
    </location>
</feature>
<evidence type="ECO:0000256" key="1">
    <source>
        <dbReference type="ARBA" id="ARBA00023015"/>
    </source>
</evidence>
<dbReference type="GO" id="GO:0003700">
    <property type="term" value="F:DNA-binding transcription factor activity"/>
    <property type="evidence" value="ECO:0007669"/>
    <property type="project" value="InterPro"/>
</dbReference>
<proteinExistence type="predicted"/>
<dbReference type="InterPro" id="IPR015358">
    <property type="entry name" value="Tscrpt_reg_MerR_DNA-bd"/>
</dbReference>
<dbReference type="PANTHER" id="PTHR30204:SF97">
    <property type="entry name" value="MERR FAMILY REGULATORY PROTEIN"/>
    <property type="match status" value="1"/>
</dbReference>
<sequence>MRDISEVSQASGIPASALRYYEELGLIQSAGRKGLRRQYAPAVLSRLALISLGQQAGFSLQEIAAMLGDDGQIAREPLHEKIAELDQQIRQLKAVRNALSHAAVCPHPQHLDCPKFQQLLQIAQKRKQRKLRGGRKEEPR</sequence>
<dbReference type="InterPro" id="IPR047057">
    <property type="entry name" value="MerR_fam"/>
</dbReference>
<keyword evidence="6" id="KW-1185">Reference proteome</keyword>
<keyword evidence="1" id="KW-0805">Transcription regulation</keyword>
<evidence type="ECO:0000313" key="6">
    <source>
        <dbReference type="Proteomes" id="UP000680067"/>
    </source>
</evidence>
<organism evidence="5 6">
    <name type="scientific">Undibacterium luofuense</name>
    <dbReference type="NCBI Taxonomy" id="2828733"/>
    <lineage>
        <taxon>Bacteria</taxon>
        <taxon>Pseudomonadati</taxon>
        <taxon>Pseudomonadota</taxon>
        <taxon>Betaproteobacteria</taxon>
        <taxon>Burkholderiales</taxon>
        <taxon>Oxalobacteraceae</taxon>
        <taxon>Undibacterium</taxon>
    </lineage>
</organism>
<keyword evidence="2" id="KW-0238">DNA-binding</keyword>
<dbReference type="EMBL" id="JAGSPN010000014">
    <property type="protein sequence ID" value="MBR7783726.1"/>
    <property type="molecule type" value="Genomic_DNA"/>
</dbReference>
<keyword evidence="3" id="KW-0804">Transcription</keyword>
<dbReference type="InterPro" id="IPR000551">
    <property type="entry name" value="MerR-type_HTH_dom"/>
</dbReference>
<dbReference type="PROSITE" id="PS50937">
    <property type="entry name" value="HTH_MERR_2"/>
    <property type="match status" value="1"/>
</dbReference>
<dbReference type="Gene3D" id="1.10.1660.10">
    <property type="match status" value="1"/>
</dbReference>
<dbReference type="Pfam" id="PF00376">
    <property type="entry name" value="MerR"/>
    <property type="match status" value="1"/>
</dbReference>
<dbReference type="SUPFAM" id="SSF46955">
    <property type="entry name" value="Putative DNA-binding domain"/>
    <property type="match status" value="1"/>
</dbReference>
<accession>A0A941DRU9</accession>
<evidence type="ECO:0000313" key="5">
    <source>
        <dbReference type="EMBL" id="MBR7783726.1"/>
    </source>
</evidence>
<evidence type="ECO:0000256" key="3">
    <source>
        <dbReference type="ARBA" id="ARBA00023163"/>
    </source>
</evidence>
<dbReference type="PANTHER" id="PTHR30204">
    <property type="entry name" value="REDOX-CYCLING DRUG-SENSING TRANSCRIPTIONAL ACTIVATOR SOXR"/>
    <property type="match status" value="1"/>
</dbReference>
<dbReference type="AlphaFoldDB" id="A0A941DRU9"/>
<gene>
    <name evidence="5" type="ORF">KDM89_16390</name>
</gene>
<protein>
    <submittedName>
        <fullName evidence="5">Helix-turn-helix domain-containing protein</fullName>
    </submittedName>
</protein>
<evidence type="ECO:0000256" key="2">
    <source>
        <dbReference type="ARBA" id="ARBA00023125"/>
    </source>
</evidence>
<reference evidence="5" key="1">
    <citation type="submission" date="2021-04" db="EMBL/GenBank/DDBJ databases">
        <title>novel species isolated from subtropical streams in China.</title>
        <authorList>
            <person name="Lu H."/>
        </authorList>
    </citation>
    <scope>NUCLEOTIDE SEQUENCE</scope>
    <source>
        <strain evidence="5">LFS511W</strain>
    </source>
</reference>
<dbReference type="CDD" id="cd04781">
    <property type="entry name" value="HTH_MerR-like_sg6"/>
    <property type="match status" value="1"/>
</dbReference>
<dbReference type="RefSeq" id="WP_212689004.1">
    <property type="nucleotide sequence ID" value="NZ_JAGSPN010000014.1"/>
</dbReference>
<name>A0A941DRU9_9BURK</name>
<dbReference type="SMART" id="SM00422">
    <property type="entry name" value="HTH_MERR"/>
    <property type="match status" value="1"/>
</dbReference>